<accession>A0A662DAM5</accession>
<dbReference type="InterPro" id="IPR050490">
    <property type="entry name" value="Bact_solute-bd_prot1"/>
</dbReference>
<dbReference type="SUPFAM" id="SSF53850">
    <property type="entry name" value="Periplasmic binding protein-like II"/>
    <property type="match status" value="1"/>
</dbReference>
<dbReference type="Gene3D" id="3.40.190.10">
    <property type="entry name" value="Periplasmic binding protein-like II"/>
    <property type="match status" value="2"/>
</dbReference>
<protein>
    <recommendedName>
        <fullName evidence="3">Extracellular solute-binding protein</fullName>
    </recommendedName>
</protein>
<dbReference type="Proteomes" id="UP000280417">
    <property type="component" value="Unassembled WGS sequence"/>
</dbReference>
<dbReference type="EMBL" id="QMQA01000277">
    <property type="protein sequence ID" value="RLE11182.1"/>
    <property type="molecule type" value="Genomic_DNA"/>
</dbReference>
<organism evidence="1 2">
    <name type="scientific">Aerophobetes bacterium</name>
    <dbReference type="NCBI Taxonomy" id="2030807"/>
    <lineage>
        <taxon>Bacteria</taxon>
        <taxon>Candidatus Aerophobota</taxon>
    </lineage>
</organism>
<sequence length="440" mass="50480">MKKTILLVMVITLAIMMVFGLAYAGGEKKGAEKEAAEKAPEKAPTEIREIKLYHDNPEWQSFWEEMGEASAQDIGVRAVPTAFETQVYKSRIKVDLPTSRAPSVFKWWFGYRAFELMKAGLLADLSDVWAKVEKNYPPGIKEALTIDGVPYALPFNVGYWVWFYSKAVYKKYNLVLPKTWDEFMKQLEFLKSKGVYGIGNTIGKSRWTSFIVPMELIYRVDADFYVRLMNGKAHYTDPEAVKAMEIWKEMLEKGYFAPMDATYVEDLPRMLKEGTLAYAPFGDWYGGILQQQGLVPEQDYGVFIPPPITPRGKDSIILEISPLCAGKNSPDLEAAKEWYVWYAGKHSAQILWEKLRFVNTVHITADEIKKGDPTLAHEMDLIKNYPNKMIRFWEATPVEIVEYAVDAFNTMLVHPDQYMVLLKGIEEKAKEVWPKYGVNY</sequence>
<evidence type="ECO:0008006" key="3">
    <source>
        <dbReference type="Google" id="ProtNLM"/>
    </source>
</evidence>
<evidence type="ECO:0000313" key="1">
    <source>
        <dbReference type="EMBL" id="RLE11182.1"/>
    </source>
</evidence>
<comment type="caution">
    <text evidence="1">The sequence shown here is derived from an EMBL/GenBank/DDBJ whole genome shotgun (WGS) entry which is preliminary data.</text>
</comment>
<reference evidence="1 2" key="1">
    <citation type="submission" date="2018-06" db="EMBL/GenBank/DDBJ databases">
        <title>Extensive metabolic versatility and redundancy in microbially diverse, dynamic hydrothermal sediments.</title>
        <authorList>
            <person name="Dombrowski N."/>
            <person name="Teske A."/>
            <person name="Baker B.J."/>
        </authorList>
    </citation>
    <scope>NUCLEOTIDE SEQUENCE [LARGE SCALE GENOMIC DNA]</scope>
    <source>
        <strain evidence="1">B3_G15</strain>
    </source>
</reference>
<dbReference type="PANTHER" id="PTHR43649">
    <property type="entry name" value="ARABINOSE-BINDING PROTEIN-RELATED"/>
    <property type="match status" value="1"/>
</dbReference>
<dbReference type="PANTHER" id="PTHR43649:SF12">
    <property type="entry name" value="DIACETYLCHITOBIOSE BINDING PROTEIN DASA"/>
    <property type="match status" value="1"/>
</dbReference>
<name>A0A662DAM5_UNCAE</name>
<proteinExistence type="predicted"/>
<dbReference type="InterPro" id="IPR006059">
    <property type="entry name" value="SBP"/>
</dbReference>
<dbReference type="AlphaFoldDB" id="A0A662DAM5"/>
<evidence type="ECO:0000313" key="2">
    <source>
        <dbReference type="Proteomes" id="UP000280417"/>
    </source>
</evidence>
<dbReference type="Pfam" id="PF13416">
    <property type="entry name" value="SBP_bac_8"/>
    <property type="match status" value="1"/>
</dbReference>
<gene>
    <name evidence="1" type="ORF">DRJ04_08520</name>
</gene>